<dbReference type="EC" id="3.4.19.12" evidence="3"/>
<keyword evidence="9" id="KW-0812">Transmembrane</keyword>
<evidence type="ECO:0000256" key="4">
    <source>
        <dbReference type="ARBA" id="ARBA00022670"/>
    </source>
</evidence>
<accession>A0A7H8QWA8</accession>
<evidence type="ECO:0000256" key="1">
    <source>
        <dbReference type="ARBA" id="ARBA00000707"/>
    </source>
</evidence>
<dbReference type="AlphaFoldDB" id="A0A7H8QWA8"/>
<feature type="compositionally biased region" description="Basic and acidic residues" evidence="8">
    <location>
        <begin position="591"/>
        <end position="601"/>
    </location>
</feature>
<dbReference type="InterPro" id="IPR038765">
    <property type="entry name" value="Papain-like_cys_pep_sf"/>
</dbReference>
<comment type="catalytic activity">
    <reaction evidence="1">
        <text>Thiol-dependent hydrolysis of ester, thioester, amide, peptide and isopeptide bonds formed by the C-terminal Gly of ubiquitin (a 76-residue protein attached to proteins as an intracellular targeting signal).</text>
        <dbReference type="EC" id="3.4.19.12"/>
    </reaction>
</comment>
<dbReference type="GO" id="GO:0005829">
    <property type="term" value="C:cytosol"/>
    <property type="evidence" value="ECO:0007669"/>
    <property type="project" value="TreeGrafter"/>
</dbReference>
<dbReference type="RefSeq" id="XP_035344532.1">
    <property type="nucleotide sequence ID" value="XM_035488639.1"/>
</dbReference>
<evidence type="ECO:0000256" key="2">
    <source>
        <dbReference type="ARBA" id="ARBA00009085"/>
    </source>
</evidence>
<keyword evidence="6" id="KW-0378">Hydrolase</keyword>
<dbReference type="SUPFAM" id="SSF54001">
    <property type="entry name" value="Cysteine proteinases"/>
    <property type="match status" value="1"/>
</dbReference>
<sequence>MNHYHGHPAVSNTGQHDFSSAYSQQNIILSVIGGFIFVIWFLFPYVGILPAMVAKTLWQVLVYIVPSHIVATLDTTDKTTNMDSSATFSDLSEKSAAMKRIVGLDKRSLYSMLPRRGRSLSGAFRGGRDSVPPGLGNWDNSCYQNSVIQGLSSLESFASFLDRNTRKLEERGPVNTHQALKEITGMLNDPTNHGEMFWIPSELKSMSSWQQQDAQEYFSKIMEQLDKETRNALKGVTTNVGLRFGVPADQLAEILDSTNQSSAAKDNAQQQQEAFANPLEGMLAQRVGCIRCGWTEGLSLIPFNCLTVSIGREQEYDIRDCLDDYMDLEGIEGVECARCTLLRTKDQLCRLIEQTDNDNDAENPVPNPDLFDKLRESAKTRLEAVQDVLEEQDFTETALSEKCHIPSNSRVSVTKSRQAVIARPPKSLVFHINRSVFDENTGVLMKNHARVRFPESLDLSDWCLGTKRLDENEKESEIWNTDPKVSMLSQPGAAKKDLNGFEYELRAVLTHYGRHENGHYICYRKFSTEDFPKKFHDAVDQVDDEKEALYHWFRLSDDDVQMVSQHTVLNQGGVFMLFYERVDEVEEEFHDAETRSDDKIPGVESVDNSLESSIDEKFDTESSDESRPVSSPGISTPSGTSRAESEICISDLPIYTSATPVSEASSQFAVMPGIVPLLSEGA</sequence>
<feature type="transmembrane region" description="Helical" evidence="9">
    <location>
        <begin position="27"/>
        <end position="49"/>
    </location>
</feature>
<proteinExistence type="inferred from homology"/>
<keyword evidence="9" id="KW-1133">Transmembrane helix</keyword>
<dbReference type="GO" id="GO:0006508">
    <property type="term" value="P:proteolysis"/>
    <property type="evidence" value="ECO:0007669"/>
    <property type="project" value="UniProtKB-KW"/>
</dbReference>
<dbReference type="PANTHER" id="PTHR24006">
    <property type="entry name" value="UBIQUITIN CARBOXYL-TERMINAL HYDROLASE"/>
    <property type="match status" value="1"/>
</dbReference>
<feature type="domain" description="USP" evidence="10">
    <location>
        <begin position="133"/>
        <end position="582"/>
    </location>
</feature>
<dbReference type="InterPro" id="IPR001394">
    <property type="entry name" value="Peptidase_C19_UCH"/>
</dbReference>
<keyword evidence="12" id="KW-1185">Reference proteome</keyword>
<evidence type="ECO:0000313" key="11">
    <source>
        <dbReference type="EMBL" id="QKX58354.1"/>
    </source>
</evidence>
<evidence type="ECO:0000256" key="8">
    <source>
        <dbReference type="SAM" id="MobiDB-lite"/>
    </source>
</evidence>
<dbReference type="KEGG" id="trg:TRUGW13939_05476"/>
<evidence type="ECO:0000256" key="9">
    <source>
        <dbReference type="SAM" id="Phobius"/>
    </source>
</evidence>
<evidence type="ECO:0000256" key="5">
    <source>
        <dbReference type="ARBA" id="ARBA00022786"/>
    </source>
</evidence>
<feature type="compositionally biased region" description="Low complexity" evidence="8">
    <location>
        <begin position="630"/>
        <end position="641"/>
    </location>
</feature>
<evidence type="ECO:0000313" key="12">
    <source>
        <dbReference type="Proteomes" id="UP000509510"/>
    </source>
</evidence>
<organism evidence="11 12">
    <name type="scientific">Talaromyces rugulosus</name>
    <name type="common">Penicillium rugulosum</name>
    <dbReference type="NCBI Taxonomy" id="121627"/>
    <lineage>
        <taxon>Eukaryota</taxon>
        <taxon>Fungi</taxon>
        <taxon>Dikarya</taxon>
        <taxon>Ascomycota</taxon>
        <taxon>Pezizomycotina</taxon>
        <taxon>Eurotiomycetes</taxon>
        <taxon>Eurotiomycetidae</taxon>
        <taxon>Eurotiales</taxon>
        <taxon>Trichocomaceae</taxon>
        <taxon>Talaromyces</taxon>
        <taxon>Talaromyces sect. Islandici</taxon>
    </lineage>
</organism>
<name>A0A7H8QWA8_TALRU</name>
<dbReference type="InterPro" id="IPR018200">
    <property type="entry name" value="USP_CS"/>
</dbReference>
<evidence type="ECO:0000256" key="3">
    <source>
        <dbReference type="ARBA" id="ARBA00012759"/>
    </source>
</evidence>
<evidence type="ECO:0000256" key="7">
    <source>
        <dbReference type="ARBA" id="ARBA00022807"/>
    </source>
</evidence>
<keyword evidence="9" id="KW-0472">Membrane</keyword>
<dbReference type="GO" id="GO:0004843">
    <property type="term" value="F:cysteine-type deubiquitinase activity"/>
    <property type="evidence" value="ECO:0007669"/>
    <property type="project" value="UniProtKB-EC"/>
</dbReference>
<keyword evidence="4" id="KW-0645">Protease</keyword>
<protein>
    <recommendedName>
        <fullName evidence="3">ubiquitinyl hydrolase 1</fullName>
        <ecNumber evidence="3">3.4.19.12</ecNumber>
    </recommendedName>
</protein>
<dbReference type="EMBL" id="CP055900">
    <property type="protein sequence ID" value="QKX58354.1"/>
    <property type="molecule type" value="Genomic_DNA"/>
</dbReference>
<evidence type="ECO:0000259" key="10">
    <source>
        <dbReference type="PROSITE" id="PS50235"/>
    </source>
</evidence>
<keyword evidence="7" id="KW-0788">Thiol protease</keyword>
<feature type="compositionally biased region" description="Basic and acidic residues" evidence="8">
    <location>
        <begin position="614"/>
        <end position="627"/>
    </location>
</feature>
<evidence type="ECO:0000256" key="6">
    <source>
        <dbReference type="ARBA" id="ARBA00022801"/>
    </source>
</evidence>
<dbReference type="InterPro" id="IPR028889">
    <property type="entry name" value="USP"/>
</dbReference>
<dbReference type="OrthoDB" id="2020758at2759"/>
<dbReference type="GO" id="GO:0005634">
    <property type="term" value="C:nucleus"/>
    <property type="evidence" value="ECO:0007669"/>
    <property type="project" value="TreeGrafter"/>
</dbReference>
<dbReference type="GO" id="GO:0016579">
    <property type="term" value="P:protein deubiquitination"/>
    <property type="evidence" value="ECO:0007669"/>
    <property type="project" value="InterPro"/>
</dbReference>
<dbReference type="InterPro" id="IPR050164">
    <property type="entry name" value="Peptidase_C19"/>
</dbReference>
<dbReference type="CDD" id="cd02662">
    <property type="entry name" value="Peptidase_C19F"/>
    <property type="match status" value="1"/>
</dbReference>
<reference evidence="12" key="1">
    <citation type="submission" date="2020-06" db="EMBL/GenBank/DDBJ databases">
        <title>A chromosome-scale genome assembly of Talaromyces rugulosus W13939.</title>
        <authorList>
            <person name="Wang B."/>
            <person name="Guo L."/>
            <person name="Ye K."/>
            <person name="Wang L."/>
        </authorList>
    </citation>
    <scope>NUCLEOTIDE SEQUENCE [LARGE SCALE GENOMIC DNA]</scope>
    <source>
        <strain evidence="12">W13939</strain>
    </source>
</reference>
<dbReference type="PROSITE" id="PS00973">
    <property type="entry name" value="USP_2"/>
    <property type="match status" value="1"/>
</dbReference>
<dbReference type="PANTHER" id="PTHR24006:SF888">
    <property type="entry name" value="UBIQUITIN CARBOXYL-TERMINAL HYDROLASE 30"/>
    <property type="match status" value="1"/>
</dbReference>
<keyword evidence="5" id="KW-0833">Ubl conjugation pathway</keyword>
<dbReference type="Proteomes" id="UP000509510">
    <property type="component" value="Chromosome III"/>
</dbReference>
<dbReference type="GeneID" id="55992973"/>
<gene>
    <name evidence="11" type="ORF">TRUGW13939_05476</name>
</gene>
<comment type="similarity">
    <text evidence="2">Belongs to the peptidase C19 family.</text>
</comment>
<dbReference type="Pfam" id="PF00443">
    <property type="entry name" value="UCH"/>
    <property type="match status" value="1"/>
</dbReference>
<feature type="region of interest" description="Disordered" evidence="8">
    <location>
        <begin position="589"/>
        <end position="645"/>
    </location>
</feature>
<dbReference type="PROSITE" id="PS50235">
    <property type="entry name" value="USP_3"/>
    <property type="match status" value="1"/>
</dbReference>
<dbReference type="Gene3D" id="3.90.70.10">
    <property type="entry name" value="Cysteine proteinases"/>
    <property type="match status" value="1"/>
</dbReference>